<dbReference type="GO" id="GO:0006508">
    <property type="term" value="P:proteolysis"/>
    <property type="evidence" value="ECO:0007669"/>
    <property type="project" value="UniProtKB-KW"/>
</dbReference>
<dbReference type="EMBL" id="MTCY01000020">
    <property type="protein sequence ID" value="OWP77081.1"/>
    <property type="molecule type" value="Genomic_DNA"/>
</dbReference>
<dbReference type="PANTHER" id="PTHR43806">
    <property type="entry name" value="PEPTIDASE S8"/>
    <property type="match status" value="1"/>
</dbReference>
<keyword evidence="6" id="KW-0732">Signal</keyword>
<dbReference type="InterPro" id="IPR015500">
    <property type="entry name" value="Peptidase_S8_subtilisin-rel"/>
</dbReference>
<dbReference type="PROSITE" id="PS51257">
    <property type="entry name" value="PROKAR_LIPOPROTEIN"/>
    <property type="match status" value="1"/>
</dbReference>
<organism evidence="8 9">
    <name type="scientific">Flavobacterium columnare</name>
    <dbReference type="NCBI Taxonomy" id="996"/>
    <lineage>
        <taxon>Bacteria</taxon>
        <taxon>Pseudomonadati</taxon>
        <taxon>Bacteroidota</taxon>
        <taxon>Flavobacteriia</taxon>
        <taxon>Flavobacteriales</taxon>
        <taxon>Flavobacteriaceae</taxon>
        <taxon>Flavobacterium</taxon>
    </lineage>
</organism>
<name>A0A246GAK7_9FLAO</name>
<evidence type="ECO:0000313" key="8">
    <source>
        <dbReference type="EMBL" id="OWP77081.1"/>
    </source>
</evidence>
<dbReference type="InterPro" id="IPR050131">
    <property type="entry name" value="Peptidase_S8_subtilisin-like"/>
</dbReference>
<dbReference type="InterPro" id="IPR036852">
    <property type="entry name" value="Peptidase_S8/S53_dom_sf"/>
</dbReference>
<evidence type="ECO:0000256" key="3">
    <source>
        <dbReference type="ARBA" id="ARBA00022801"/>
    </source>
</evidence>
<dbReference type="GO" id="GO:0004252">
    <property type="term" value="F:serine-type endopeptidase activity"/>
    <property type="evidence" value="ECO:0007669"/>
    <property type="project" value="UniProtKB-UniRule"/>
</dbReference>
<evidence type="ECO:0000256" key="5">
    <source>
        <dbReference type="PROSITE-ProRule" id="PRU01240"/>
    </source>
</evidence>
<comment type="caution">
    <text evidence="8">The sequence shown here is derived from an EMBL/GenBank/DDBJ whole genome shotgun (WGS) entry which is preliminary data.</text>
</comment>
<comment type="similarity">
    <text evidence="1 5">Belongs to the peptidase S8 family.</text>
</comment>
<feature type="chain" id="PRO_5012941766" evidence="6">
    <location>
        <begin position="21"/>
        <end position="503"/>
    </location>
</feature>
<sequence>MKKKLIKICFLSVMAFTSCINDDSLSEQEKIVIAENQKEPLSNREVNSKVLFHVKAGEQFNWNMATAHEIWSAIQNGNKICTIGFGNNKNDFDRKKTSNQAQLQDQLLKLIAKYEEKEIAKILLNEDPYLNLIDVYIEKQETVIALKRLGYVRYVEPGDYKLEEISSQATKDSSSSSGCGLESEAVSSTDYTTITPNAKVPWAFYTHNIPSAWEYSTGKGVTLAIVDTGASTVNTLLNSNFNNGYSSGRTVQKYGVYVDSIWPWSTGYDGANDKCGHGTSMSSVAASPRNDKGQPVGVAYNCNLITYRAASNVVLDGYQELEGVKKAFTDLGNNPSVRVISMSMGNIISSSKIEDGIKYAYSKGKLIFCAAGTSTNFTSSVGVIFPAWMAETVAVTGLKEATNYQACDICHTGNKVEFAIMMQRSTTGNKIPVNSYYDGQGDYVGGSSVATAATAGIATLIWAKNPSWTRDQVLNKLRQSSEFYGNKHPEFGYGMPDALKAVQ</sequence>
<dbReference type="CDD" id="cd00306">
    <property type="entry name" value="Peptidases_S8_S53"/>
    <property type="match status" value="1"/>
</dbReference>
<feature type="signal peptide" evidence="6">
    <location>
        <begin position="1"/>
        <end position="20"/>
    </location>
</feature>
<dbReference type="PRINTS" id="PR00723">
    <property type="entry name" value="SUBTILISIN"/>
</dbReference>
<evidence type="ECO:0000256" key="2">
    <source>
        <dbReference type="ARBA" id="ARBA00022670"/>
    </source>
</evidence>
<evidence type="ECO:0000259" key="7">
    <source>
        <dbReference type="Pfam" id="PF00082"/>
    </source>
</evidence>
<keyword evidence="4 5" id="KW-0720">Serine protease</keyword>
<reference evidence="8 9" key="1">
    <citation type="journal article" date="2017" name="Infect. Genet. Evol.">
        <title>Comparative genome analysis of fish pathogen Flavobacterium columnare reveals extensive sequence diversity within the species.</title>
        <authorList>
            <person name="Kayansamruaj P."/>
            <person name="Dong H.T."/>
            <person name="Hirono I."/>
            <person name="Kondo H."/>
            <person name="Senapin S."/>
            <person name="Rodkhum C."/>
        </authorList>
    </citation>
    <scope>NUCLEOTIDE SEQUENCE [LARGE SCALE GENOMIC DNA]</scope>
    <source>
        <strain evidence="8 9">1214</strain>
    </source>
</reference>
<dbReference type="SUPFAM" id="SSF52743">
    <property type="entry name" value="Subtilisin-like"/>
    <property type="match status" value="1"/>
</dbReference>
<dbReference type="Proteomes" id="UP000198034">
    <property type="component" value="Unassembled WGS sequence"/>
</dbReference>
<accession>A0A246GAK7</accession>
<dbReference type="AlphaFoldDB" id="A0A246GAK7"/>
<feature type="domain" description="Peptidase S8/S53" evidence="7">
    <location>
        <begin position="218"/>
        <end position="494"/>
    </location>
</feature>
<dbReference type="Pfam" id="PF00082">
    <property type="entry name" value="Peptidase_S8"/>
    <property type="match status" value="1"/>
</dbReference>
<proteinExistence type="inferred from homology"/>
<evidence type="ECO:0000256" key="6">
    <source>
        <dbReference type="SAM" id="SignalP"/>
    </source>
</evidence>
<keyword evidence="3 5" id="KW-0378">Hydrolase</keyword>
<feature type="active site" description="Charge relay system" evidence="5">
    <location>
        <position position="448"/>
    </location>
</feature>
<evidence type="ECO:0000256" key="4">
    <source>
        <dbReference type="ARBA" id="ARBA00022825"/>
    </source>
</evidence>
<evidence type="ECO:0000313" key="9">
    <source>
        <dbReference type="Proteomes" id="UP000198034"/>
    </source>
</evidence>
<protein>
    <submittedName>
        <fullName evidence="8">Serine protease</fullName>
    </submittedName>
</protein>
<dbReference type="InterPro" id="IPR000209">
    <property type="entry name" value="Peptidase_S8/S53_dom"/>
</dbReference>
<dbReference type="PROSITE" id="PS51892">
    <property type="entry name" value="SUBTILASE"/>
    <property type="match status" value="1"/>
</dbReference>
<evidence type="ECO:0000256" key="1">
    <source>
        <dbReference type="ARBA" id="ARBA00011073"/>
    </source>
</evidence>
<feature type="active site" description="Charge relay system" evidence="5">
    <location>
        <position position="277"/>
    </location>
</feature>
<feature type="active site" description="Charge relay system" evidence="5">
    <location>
        <position position="227"/>
    </location>
</feature>
<dbReference type="Gene3D" id="3.40.50.200">
    <property type="entry name" value="Peptidase S8/S53 domain"/>
    <property type="match status" value="1"/>
</dbReference>
<gene>
    <name evidence="8" type="ORF">BWK62_08225</name>
</gene>
<keyword evidence="2 5" id="KW-0645">Protease</keyword>
<dbReference type="PANTHER" id="PTHR43806:SF11">
    <property type="entry name" value="CEREVISIN-RELATED"/>
    <property type="match status" value="1"/>
</dbReference>